<dbReference type="Pfam" id="PF19775">
    <property type="entry name" value="DUF6261"/>
    <property type="match status" value="1"/>
</dbReference>
<reference evidence="2" key="2">
    <citation type="submission" date="2021-04" db="EMBL/GenBank/DDBJ databases">
        <authorList>
            <person name="Gilroy R."/>
        </authorList>
    </citation>
    <scope>NUCLEOTIDE SEQUENCE</scope>
    <source>
        <strain evidence="2">ChiHecec2B26-12326</strain>
    </source>
</reference>
<dbReference type="InterPro" id="IPR046228">
    <property type="entry name" value="DUF6261"/>
</dbReference>
<dbReference type="AlphaFoldDB" id="A0A9D1XTQ9"/>
<feature type="compositionally biased region" description="Acidic residues" evidence="1">
    <location>
        <begin position="252"/>
        <end position="280"/>
    </location>
</feature>
<evidence type="ECO:0000313" key="3">
    <source>
        <dbReference type="Proteomes" id="UP000823847"/>
    </source>
</evidence>
<evidence type="ECO:0000313" key="2">
    <source>
        <dbReference type="EMBL" id="HIX87200.1"/>
    </source>
</evidence>
<proteinExistence type="predicted"/>
<organism evidence="2 3">
    <name type="scientific">Candidatus Parabacteroides intestinigallinarum</name>
    <dbReference type="NCBI Taxonomy" id="2838722"/>
    <lineage>
        <taxon>Bacteria</taxon>
        <taxon>Pseudomonadati</taxon>
        <taxon>Bacteroidota</taxon>
        <taxon>Bacteroidia</taxon>
        <taxon>Bacteroidales</taxon>
        <taxon>Tannerellaceae</taxon>
        <taxon>Parabacteroides</taxon>
    </lineage>
</organism>
<name>A0A9D1XTQ9_9BACT</name>
<evidence type="ECO:0000256" key="1">
    <source>
        <dbReference type="SAM" id="MobiDB-lite"/>
    </source>
</evidence>
<gene>
    <name evidence="2" type="ORF">H9848_11440</name>
</gene>
<accession>A0A9D1XTQ9</accession>
<reference evidence="2" key="1">
    <citation type="journal article" date="2021" name="PeerJ">
        <title>Extensive microbial diversity within the chicken gut microbiome revealed by metagenomics and culture.</title>
        <authorList>
            <person name="Gilroy R."/>
            <person name="Ravi A."/>
            <person name="Getino M."/>
            <person name="Pursley I."/>
            <person name="Horton D.L."/>
            <person name="Alikhan N.F."/>
            <person name="Baker D."/>
            <person name="Gharbi K."/>
            <person name="Hall N."/>
            <person name="Watson M."/>
            <person name="Adriaenssens E.M."/>
            <person name="Foster-Nyarko E."/>
            <person name="Jarju S."/>
            <person name="Secka A."/>
            <person name="Antonio M."/>
            <person name="Oren A."/>
            <person name="Chaudhuri R.R."/>
            <person name="La Ragione R."/>
            <person name="Hildebrand F."/>
            <person name="Pallen M.J."/>
        </authorList>
    </citation>
    <scope>NUCLEOTIDE SEQUENCE</scope>
    <source>
        <strain evidence="2">ChiHecec2B26-12326</strain>
    </source>
</reference>
<protein>
    <recommendedName>
        <fullName evidence="4">Cell surface protein</fullName>
    </recommendedName>
</protein>
<dbReference type="Proteomes" id="UP000823847">
    <property type="component" value="Unassembled WGS sequence"/>
</dbReference>
<sequence>MAAQIKDFSISHLTVGSTSDFHTKVNALIDTATAAALHIDALAPAYKTAAETLASVVNRRTAYVSTAQLKESDERRDDGVSTIFGTVSASERSLVPARREAATRLRAELAPYWKMRYHEYSKQTAEGRGMVATLRLAENAAAVTALGLDDEVDAFEEANEACDALFVQKAAEESERMDVKDLDSAQVVNDANTLYAQIVQVVNAYAIVSPTDEINAFIKDVNGFVGVFARIASGGTSGGTATTEPEPTPGEEGGETPGGEEPDPETPEPGGEETDSPSVI</sequence>
<dbReference type="EMBL" id="DXEN01000083">
    <property type="protein sequence ID" value="HIX87200.1"/>
    <property type="molecule type" value="Genomic_DNA"/>
</dbReference>
<comment type="caution">
    <text evidence="2">The sequence shown here is derived from an EMBL/GenBank/DDBJ whole genome shotgun (WGS) entry which is preliminary data.</text>
</comment>
<feature type="region of interest" description="Disordered" evidence="1">
    <location>
        <begin position="234"/>
        <end position="280"/>
    </location>
</feature>
<evidence type="ECO:0008006" key="4">
    <source>
        <dbReference type="Google" id="ProtNLM"/>
    </source>
</evidence>